<dbReference type="OrthoDB" id="2745898at2759"/>
<organism evidence="2 3">
    <name type="scientific">Ephemerocybe angulata</name>
    <dbReference type="NCBI Taxonomy" id="980116"/>
    <lineage>
        <taxon>Eukaryota</taxon>
        <taxon>Fungi</taxon>
        <taxon>Dikarya</taxon>
        <taxon>Basidiomycota</taxon>
        <taxon>Agaricomycotina</taxon>
        <taxon>Agaricomycetes</taxon>
        <taxon>Agaricomycetidae</taxon>
        <taxon>Agaricales</taxon>
        <taxon>Agaricineae</taxon>
        <taxon>Psathyrellaceae</taxon>
        <taxon>Ephemerocybe</taxon>
    </lineage>
</organism>
<reference evidence="2 3" key="1">
    <citation type="submission" date="2020-07" db="EMBL/GenBank/DDBJ databases">
        <title>Comparative genomics of pyrophilous fungi reveals a link between fire events and developmental genes.</title>
        <authorList>
            <consortium name="DOE Joint Genome Institute"/>
            <person name="Steindorff A.S."/>
            <person name="Carver A."/>
            <person name="Calhoun S."/>
            <person name="Stillman K."/>
            <person name="Liu H."/>
            <person name="Lipzen A."/>
            <person name="Pangilinan J."/>
            <person name="Labutti K."/>
            <person name="Bruns T.D."/>
            <person name="Grigoriev I.V."/>
        </authorList>
    </citation>
    <scope>NUCLEOTIDE SEQUENCE [LARGE SCALE GENOMIC DNA]</scope>
    <source>
        <strain evidence="2 3">CBS 144469</strain>
    </source>
</reference>
<gene>
    <name evidence="2" type="ORF">DFP72DRAFT_1077961</name>
</gene>
<comment type="caution">
    <text evidence="2">The sequence shown here is derived from an EMBL/GenBank/DDBJ whole genome shotgun (WGS) entry which is preliminary data.</text>
</comment>
<sequence>MEYLPIELVEATLDNVDVKDLKACSLVTHTWRTLSQARLFRTITLSKPPNFESLLEVLEDKRSNQIASSVRHLELDFGLLAQGGMRSDFKEAAELAGHIVARIQPRSVVLRGPRSGRRVTYRMLPFHFKHTVTHVLSMPCVEDLELDGLVGWITAVTTLKLESLDIHVDDNLDVNNNITSDLSQWLQFDPSTRLALRLWLNTAFWAYGNLGEFFTVHNATFIESLELTIGFRNNRVYDLSNHTNLHSLTIDGSNSPASLKYAIAALSTLPPNQSSLRTVTLKFCFYTIHRKQWSDFIVFLAETLDPKVRLHLNVTTNLRAKTKEEEDSIFAMSVLAGRGVEAKLSVNDGTEDGIKRPFPFYLYSRF</sequence>
<dbReference type="InterPro" id="IPR001810">
    <property type="entry name" value="F-box_dom"/>
</dbReference>
<feature type="domain" description="F-box" evidence="1">
    <location>
        <begin position="1"/>
        <end position="43"/>
    </location>
</feature>
<accession>A0A8H6HDE0</accession>
<dbReference type="AlphaFoldDB" id="A0A8H6HDE0"/>
<proteinExistence type="predicted"/>
<dbReference type="EMBL" id="JACGCI010000112">
    <property type="protein sequence ID" value="KAF6744898.1"/>
    <property type="molecule type" value="Genomic_DNA"/>
</dbReference>
<dbReference type="Proteomes" id="UP000521943">
    <property type="component" value="Unassembled WGS sequence"/>
</dbReference>
<keyword evidence="3" id="KW-1185">Reference proteome</keyword>
<dbReference type="PROSITE" id="PS50181">
    <property type="entry name" value="FBOX"/>
    <property type="match status" value="1"/>
</dbReference>
<dbReference type="InterPro" id="IPR036047">
    <property type="entry name" value="F-box-like_dom_sf"/>
</dbReference>
<evidence type="ECO:0000259" key="1">
    <source>
        <dbReference type="PROSITE" id="PS50181"/>
    </source>
</evidence>
<evidence type="ECO:0000313" key="2">
    <source>
        <dbReference type="EMBL" id="KAF6744898.1"/>
    </source>
</evidence>
<name>A0A8H6HDE0_9AGAR</name>
<dbReference type="SUPFAM" id="SSF81383">
    <property type="entry name" value="F-box domain"/>
    <property type="match status" value="1"/>
</dbReference>
<dbReference type="Pfam" id="PF00646">
    <property type="entry name" value="F-box"/>
    <property type="match status" value="1"/>
</dbReference>
<evidence type="ECO:0000313" key="3">
    <source>
        <dbReference type="Proteomes" id="UP000521943"/>
    </source>
</evidence>
<protein>
    <recommendedName>
        <fullName evidence="1">F-box domain-containing protein</fullName>
    </recommendedName>
</protein>